<dbReference type="RefSeq" id="WP_181813278.1">
    <property type="nucleotide sequence ID" value="NZ_QQZY01000001.1"/>
</dbReference>
<dbReference type="Proteomes" id="UP000254134">
    <property type="component" value="Unassembled WGS sequence"/>
</dbReference>
<evidence type="ECO:0000313" key="2">
    <source>
        <dbReference type="Proteomes" id="UP000254134"/>
    </source>
</evidence>
<sequence>MTQSQYHLLCPNTTIDIAPGPQNIPLERWVRDGVGRTVEGKERPAP</sequence>
<accession>A0A7M2Z0N4</accession>
<organism evidence="1 2">
    <name type="scientific">Gaiella occulta</name>
    <dbReference type="NCBI Taxonomy" id="1002870"/>
    <lineage>
        <taxon>Bacteria</taxon>
        <taxon>Bacillati</taxon>
        <taxon>Actinomycetota</taxon>
        <taxon>Thermoleophilia</taxon>
        <taxon>Gaiellales</taxon>
        <taxon>Gaiellaceae</taxon>
        <taxon>Gaiella</taxon>
    </lineage>
</organism>
<protein>
    <submittedName>
        <fullName evidence="1">Uncharacterized protein</fullName>
    </submittedName>
</protein>
<dbReference type="EMBL" id="QQZY01000001">
    <property type="protein sequence ID" value="RDI75860.1"/>
    <property type="molecule type" value="Genomic_DNA"/>
</dbReference>
<name>A0A7M2Z0N4_9ACTN</name>
<dbReference type="AlphaFoldDB" id="A0A7M2Z0N4"/>
<gene>
    <name evidence="1" type="ORF">Gocc_0279</name>
</gene>
<evidence type="ECO:0000313" key="1">
    <source>
        <dbReference type="EMBL" id="RDI75860.1"/>
    </source>
</evidence>
<reference evidence="1 2" key="1">
    <citation type="submission" date="2018-07" db="EMBL/GenBank/DDBJ databases">
        <title>High-quality-draft genome sequence of Gaiella occulta.</title>
        <authorList>
            <person name="Severino R."/>
            <person name="Froufe H.J.C."/>
            <person name="Rainey F.A."/>
            <person name="Barroso C."/>
            <person name="Albuquerque L."/>
            <person name="Lobo-Da-Cunha A."/>
            <person name="Da Costa M.S."/>
            <person name="Egas C."/>
        </authorList>
    </citation>
    <scope>NUCLEOTIDE SEQUENCE [LARGE SCALE GENOMIC DNA]</scope>
    <source>
        <strain evidence="1 2">F2-233</strain>
    </source>
</reference>
<reference evidence="2" key="2">
    <citation type="journal article" date="2019" name="MicrobiologyOpen">
        <title>High-quality draft genome sequence of Gaiella occulta isolated from a 150 meter deep mineral water borehole and comparison with the genome sequences of other deep-branching lineages of the phylum Actinobacteria.</title>
        <authorList>
            <person name="Severino R."/>
            <person name="Froufe H.J.C."/>
            <person name="Barroso C."/>
            <person name="Albuquerque L."/>
            <person name="Lobo-da-Cunha A."/>
            <person name="da Costa M.S."/>
            <person name="Egas C."/>
        </authorList>
    </citation>
    <scope>NUCLEOTIDE SEQUENCE [LARGE SCALE GENOMIC DNA]</scope>
    <source>
        <strain evidence="2">F2-233</strain>
    </source>
</reference>
<proteinExistence type="predicted"/>
<comment type="caution">
    <text evidence="1">The sequence shown here is derived from an EMBL/GenBank/DDBJ whole genome shotgun (WGS) entry which is preliminary data.</text>
</comment>
<keyword evidence="2" id="KW-1185">Reference proteome</keyword>